<sequence length="292" mass="31498">MKKIQMLCLLVISVIAIVGCSSSSKITLSHVHGLGYTGDGKQILIPAHHGLVSYSNGKWGSFGGDKHDYMGFNTVDTGFYSSGHPAEGSDLKNPLGIVKSDDNGKKLQILDLHGVEDFHGMAVGYKTHAIYVYNPKKNEKMPSAGLFYSLDDARSWSKSNQDGISGEPVAIAAHPSDSSTVALITKAGLFISKDKGNHFNKVTVQFPTTGVSFTLAGDLLIGGPNSIVIQDAQQQVTTLQIPKLDQDDAVQYLSQNPLKESELVFSTFKKNVFISYDNGSTWSQIANQGKTQ</sequence>
<dbReference type="InterPro" id="IPR054817">
    <property type="entry name" value="Glycosyl_F510_1955-like"/>
</dbReference>
<dbReference type="EMBL" id="JACVVD010000010">
    <property type="protein sequence ID" value="MBD0383165.1"/>
    <property type="molecule type" value="Genomic_DNA"/>
</dbReference>
<dbReference type="SUPFAM" id="SSF110296">
    <property type="entry name" value="Oligoxyloglucan reducing end-specific cellobiohydrolase"/>
    <property type="match status" value="1"/>
</dbReference>
<dbReference type="PROSITE" id="PS51257">
    <property type="entry name" value="PROKAR_LIPOPROTEIN"/>
    <property type="match status" value="1"/>
</dbReference>
<gene>
    <name evidence="1" type="ORF">ICC18_23940</name>
</gene>
<dbReference type="RefSeq" id="WP_188176959.1">
    <property type="nucleotide sequence ID" value="NZ_JACVVD010000010.1"/>
</dbReference>
<accession>A0A926KWE1</accession>
<reference evidence="1" key="1">
    <citation type="submission" date="2020-09" db="EMBL/GenBank/DDBJ databases">
        <title>Draft Genome Sequence of Paenibacillus sp. WST5.</title>
        <authorList>
            <person name="Bao Z."/>
        </authorList>
    </citation>
    <scope>NUCLEOTIDE SEQUENCE</scope>
    <source>
        <strain evidence="1">WST5</strain>
    </source>
</reference>
<protein>
    <submittedName>
        <fullName evidence="1">Glycosyl hydrolase</fullName>
    </submittedName>
</protein>
<organism evidence="1 2">
    <name type="scientific">Paenibacillus sedimenti</name>
    <dbReference type="NCBI Taxonomy" id="2770274"/>
    <lineage>
        <taxon>Bacteria</taxon>
        <taxon>Bacillati</taxon>
        <taxon>Bacillota</taxon>
        <taxon>Bacilli</taxon>
        <taxon>Bacillales</taxon>
        <taxon>Paenibacillaceae</taxon>
        <taxon>Paenibacillus</taxon>
    </lineage>
</organism>
<keyword evidence="1" id="KW-0378">Hydrolase</keyword>
<dbReference type="Gene3D" id="2.130.10.10">
    <property type="entry name" value="YVTN repeat-like/Quinoprotein amine dehydrogenase"/>
    <property type="match status" value="1"/>
</dbReference>
<dbReference type="InterPro" id="IPR015943">
    <property type="entry name" value="WD40/YVTN_repeat-like_dom_sf"/>
</dbReference>
<dbReference type="Proteomes" id="UP000650466">
    <property type="component" value="Unassembled WGS sequence"/>
</dbReference>
<comment type="caution">
    <text evidence="1">The sequence shown here is derived from an EMBL/GenBank/DDBJ whole genome shotgun (WGS) entry which is preliminary data.</text>
</comment>
<evidence type="ECO:0000313" key="2">
    <source>
        <dbReference type="Proteomes" id="UP000650466"/>
    </source>
</evidence>
<name>A0A926KWE1_9BACL</name>
<dbReference type="NCBIfam" id="NF045728">
    <property type="entry name" value="glycosyl_F510_1955"/>
    <property type="match status" value="1"/>
</dbReference>
<keyword evidence="2" id="KW-1185">Reference proteome</keyword>
<dbReference type="GO" id="GO:0016787">
    <property type="term" value="F:hydrolase activity"/>
    <property type="evidence" value="ECO:0007669"/>
    <property type="project" value="UniProtKB-KW"/>
</dbReference>
<proteinExistence type="predicted"/>
<evidence type="ECO:0000313" key="1">
    <source>
        <dbReference type="EMBL" id="MBD0383165.1"/>
    </source>
</evidence>
<dbReference type="AlphaFoldDB" id="A0A926KWE1"/>